<evidence type="ECO:0000256" key="2">
    <source>
        <dbReference type="ARBA" id="ARBA00012135"/>
    </source>
</evidence>
<dbReference type="InterPro" id="IPR004399">
    <property type="entry name" value="HMP/HMP-P_kinase_dom"/>
</dbReference>
<sequence>MSAPRVLVIAGSDSGGGAGIQADIKAVTAFGCHAMTAITAITAQNTLGVSDMLVLEPALVVAQIDAVLTDIGADAIKIGMIGSPAIAEAVADRLSREDARVPLVFDPVMVATSGATLADEATIAAFERLMALATLVTPNLPELALLSPEGPEALATRARAAVLAKGGHGEGQRLIDRLVRVDGSSETWIDDRIETRHTHGTGCTLASAIAAGLAKGERLDATVAAARRYVRAAILAAPGLGRGSGPLGDPRRRALD</sequence>
<keyword evidence="4" id="KW-0808">Transferase</keyword>
<gene>
    <name evidence="4" type="primary">thiD</name>
    <name evidence="4" type="ORF">QGN17_01005</name>
</gene>
<dbReference type="PANTHER" id="PTHR20858:SF17">
    <property type="entry name" value="HYDROXYMETHYLPYRIMIDINE_PHOSPHOMETHYLPYRIMIDINE KINASE THI20-RELATED"/>
    <property type="match status" value="1"/>
</dbReference>
<dbReference type="GO" id="GO:0008972">
    <property type="term" value="F:phosphomethylpyrimidine kinase activity"/>
    <property type="evidence" value="ECO:0007669"/>
    <property type="project" value="UniProtKB-EC"/>
</dbReference>
<reference evidence="4" key="1">
    <citation type="submission" date="2023-04" db="EMBL/GenBank/DDBJ databases">
        <title>Sphingomonas sp. MAHUQ-71 isolated from rice field.</title>
        <authorList>
            <person name="Huq M.A."/>
        </authorList>
    </citation>
    <scope>NUCLEOTIDE SEQUENCE</scope>
    <source>
        <strain evidence="4">MAHUQ-71</strain>
    </source>
</reference>
<dbReference type="InterPro" id="IPR029056">
    <property type="entry name" value="Ribokinase-like"/>
</dbReference>
<proteinExistence type="predicted"/>
<dbReference type="InterPro" id="IPR013749">
    <property type="entry name" value="PM/HMP-P_kinase-1"/>
</dbReference>
<evidence type="ECO:0000313" key="5">
    <source>
        <dbReference type="Proteomes" id="UP001160625"/>
    </source>
</evidence>
<dbReference type="PANTHER" id="PTHR20858">
    <property type="entry name" value="PHOSPHOMETHYLPYRIMIDINE KINASE"/>
    <property type="match status" value="1"/>
</dbReference>
<dbReference type="GO" id="GO:0008902">
    <property type="term" value="F:hydroxymethylpyrimidine kinase activity"/>
    <property type="evidence" value="ECO:0007669"/>
    <property type="project" value="UniProtKB-EC"/>
</dbReference>
<dbReference type="Pfam" id="PF08543">
    <property type="entry name" value="Phos_pyr_kin"/>
    <property type="match status" value="1"/>
</dbReference>
<dbReference type="EC" id="2.7.1.49" evidence="2"/>
<protein>
    <recommendedName>
        <fullName evidence="2">hydroxymethylpyrimidine kinase</fullName>
        <ecNumber evidence="2">2.7.1.49</ecNumber>
    </recommendedName>
</protein>
<keyword evidence="5" id="KW-1185">Reference proteome</keyword>
<feature type="domain" description="Pyridoxamine kinase/Phosphomethylpyrimidine kinase" evidence="3">
    <location>
        <begin position="13"/>
        <end position="247"/>
    </location>
</feature>
<evidence type="ECO:0000259" key="3">
    <source>
        <dbReference type="Pfam" id="PF08543"/>
    </source>
</evidence>
<keyword evidence="4" id="KW-0418">Kinase</keyword>
<dbReference type="RefSeq" id="WP_281042654.1">
    <property type="nucleotide sequence ID" value="NZ_JARYGZ010000001.1"/>
</dbReference>
<comment type="pathway">
    <text evidence="1">Cofactor biosynthesis; thiamine diphosphate biosynthesis.</text>
</comment>
<dbReference type="EMBL" id="JARYGZ010000001">
    <property type="protein sequence ID" value="MDH7637296.1"/>
    <property type="molecule type" value="Genomic_DNA"/>
</dbReference>
<accession>A0ABT6MYU9</accession>
<dbReference type="Proteomes" id="UP001160625">
    <property type="component" value="Unassembled WGS sequence"/>
</dbReference>
<dbReference type="CDD" id="cd01169">
    <property type="entry name" value="HMPP_kinase"/>
    <property type="match status" value="1"/>
</dbReference>
<name>A0ABT6MYU9_9SPHN</name>
<evidence type="ECO:0000256" key="1">
    <source>
        <dbReference type="ARBA" id="ARBA00004948"/>
    </source>
</evidence>
<dbReference type="NCBIfam" id="TIGR00097">
    <property type="entry name" value="HMP-P_kinase"/>
    <property type="match status" value="1"/>
</dbReference>
<organism evidence="4 5">
    <name type="scientific">Sphingomonas oryzagri</name>
    <dbReference type="NCBI Taxonomy" id="3042314"/>
    <lineage>
        <taxon>Bacteria</taxon>
        <taxon>Pseudomonadati</taxon>
        <taxon>Pseudomonadota</taxon>
        <taxon>Alphaproteobacteria</taxon>
        <taxon>Sphingomonadales</taxon>
        <taxon>Sphingomonadaceae</taxon>
        <taxon>Sphingomonas</taxon>
    </lineage>
</organism>
<comment type="caution">
    <text evidence="4">The sequence shown here is derived from an EMBL/GenBank/DDBJ whole genome shotgun (WGS) entry which is preliminary data.</text>
</comment>
<evidence type="ECO:0000313" key="4">
    <source>
        <dbReference type="EMBL" id="MDH7637296.1"/>
    </source>
</evidence>
<dbReference type="SUPFAM" id="SSF53613">
    <property type="entry name" value="Ribokinase-like"/>
    <property type="match status" value="1"/>
</dbReference>
<dbReference type="Gene3D" id="3.40.1190.20">
    <property type="match status" value="1"/>
</dbReference>